<dbReference type="AlphaFoldDB" id="A0A0P9HWV6"/>
<dbReference type="Pfam" id="PF11367">
    <property type="entry name" value="Tail_completion_gp17"/>
    <property type="match status" value="1"/>
</dbReference>
<dbReference type="NCBIfam" id="TIGR01725">
    <property type="entry name" value="phge_HK97_gp10"/>
    <property type="match status" value="1"/>
</dbReference>
<dbReference type="EMBL" id="LJPM01000146">
    <property type="protein sequence ID" value="KPW23612.1"/>
    <property type="molecule type" value="Genomic_DNA"/>
</dbReference>
<evidence type="ECO:0000313" key="1">
    <source>
        <dbReference type="EMBL" id="KPW23612.1"/>
    </source>
</evidence>
<dbReference type="Pfam" id="PF04883">
    <property type="entry name" value="HK97-gp10_like"/>
    <property type="match status" value="1"/>
</dbReference>
<sequence>MADTVDFQLEGIDSLVGKLESITQDMKRKGGRSALRKAAQLVANKMKEGAQRIDDPETGRSIADNVALRWNGKLFKSSGDLGFRVGVLQGAVLKKGGDKSANAATPHWRLIEFGTSKMRADPFARKALADNVAEATNTFITEYEKAIDRAIKKAAKAAGGGVMSYAPIFAVCAADAGVTALLGVSPTRLYPFDDAPEGVAKPYAVWQLITGSPENYLAGRPDADSFTLQVDVYAATGSDARAVTAAISNAIELQAYVVRWGGESKDAETKLYRSSFDVDWIVLR</sequence>
<organism evidence="1 2">
    <name type="scientific">Pseudomonas syringae pv. aceris</name>
    <dbReference type="NCBI Taxonomy" id="199198"/>
    <lineage>
        <taxon>Bacteria</taxon>
        <taxon>Pseudomonadati</taxon>
        <taxon>Pseudomonadota</taxon>
        <taxon>Gammaproteobacteria</taxon>
        <taxon>Pseudomonadales</taxon>
        <taxon>Pseudomonadaceae</taxon>
        <taxon>Pseudomonas</taxon>
        <taxon>Pseudomonas syringae</taxon>
    </lineage>
</organism>
<comment type="caution">
    <text evidence="1">The sequence shown here is derived from an EMBL/GenBank/DDBJ whole genome shotgun (WGS) entry which is preliminary data.</text>
</comment>
<name>A0A0P9HWV6_PSESX</name>
<dbReference type="Proteomes" id="UP000050297">
    <property type="component" value="Unassembled WGS sequence"/>
</dbReference>
<protein>
    <submittedName>
        <fullName evidence="1">HK97 family phage protein</fullName>
    </submittedName>
</protein>
<dbReference type="PATRIC" id="fig|199198.5.peg.5130"/>
<dbReference type="InterPro" id="IPR021508">
    <property type="entry name" value="Gp17-like"/>
</dbReference>
<evidence type="ECO:0000313" key="2">
    <source>
        <dbReference type="Proteomes" id="UP000050297"/>
    </source>
</evidence>
<gene>
    <name evidence="1" type="ORF">ALO91_03579</name>
</gene>
<accession>A0A0P9HWV6</accession>
<dbReference type="InterPro" id="IPR010064">
    <property type="entry name" value="HK97-gp10_tail"/>
</dbReference>
<reference evidence="1 2" key="1">
    <citation type="submission" date="2015-09" db="EMBL/GenBank/DDBJ databases">
        <title>Genome announcement of multiple Pseudomonas syringae strains.</title>
        <authorList>
            <person name="Thakur S."/>
            <person name="Wang P.W."/>
            <person name="Gong Y."/>
            <person name="Weir B.S."/>
            <person name="Guttman D.S."/>
        </authorList>
    </citation>
    <scope>NUCLEOTIDE SEQUENCE [LARGE SCALE GENOMIC DNA]</scope>
    <source>
        <strain evidence="1 2">ICMP2802</strain>
    </source>
</reference>
<proteinExistence type="predicted"/>